<name>A0AA35LD68_9SAUR</name>
<evidence type="ECO:0000313" key="3">
    <source>
        <dbReference type="Proteomes" id="UP001178461"/>
    </source>
</evidence>
<sequence length="76" mass="8349">MCPCKKLATTFLQNCSCEGKQQICFINLLNTEDEAMQPLRRLMRIAAKAAARAKQEAEPQLAAAPKKAAARSKQEA</sequence>
<dbReference type="Proteomes" id="UP001178461">
    <property type="component" value="Chromosome Z"/>
</dbReference>
<feature type="region of interest" description="Disordered" evidence="1">
    <location>
        <begin position="56"/>
        <end position="76"/>
    </location>
</feature>
<evidence type="ECO:0000313" key="2">
    <source>
        <dbReference type="EMBL" id="CAI5793758.1"/>
    </source>
</evidence>
<keyword evidence="3" id="KW-1185">Reference proteome</keyword>
<feature type="compositionally biased region" description="Low complexity" evidence="1">
    <location>
        <begin position="56"/>
        <end position="67"/>
    </location>
</feature>
<reference evidence="2" key="1">
    <citation type="submission" date="2022-12" db="EMBL/GenBank/DDBJ databases">
        <authorList>
            <person name="Alioto T."/>
            <person name="Alioto T."/>
            <person name="Gomez Garrido J."/>
        </authorList>
    </citation>
    <scope>NUCLEOTIDE SEQUENCE</scope>
</reference>
<dbReference type="AlphaFoldDB" id="A0AA35LD68"/>
<protein>
    <submittedName>
        <fullName evidence="2">Uncharacterized protein</fullName>
    </submittedName>
</protein>
<gene>
    <name evidence="2" type="ORF">PODLI_1B034905</name>
</gene>
<evidence type="ECO:0000256" key="1">
    <source>
        <dbReference type="SAM" id="MobiDB-lite"/>
    </source>
</evidence>
<accession>A0AA35LD68</accession>
<organism evidence="2 3">
    <name type="scientific">Podarcis lilfordi</name>
    <name type="common">Lilford's wall lizard</name>
    <dbReference type="NCBI Taxonomy" id="74358"/>
    <lineage>
        <taxon>Eukaryota</taxon>
        <taxon>Metazoa</taxon>
        <taxon>Chordata</taxon>
        <taxon>Craniata</taxon>
        <taxon>Vertebrata</taxon>
        <taxon>Euteleostomi</taxon>
        <taxon>Lepidosauria</taxon>
        <taxon>Squamata</taxon>
        <taxon>Bifurcata</taxon>
        <taxon>Unidentata</taxon>
        <taxon>Episquamata</taxon>
        <taxon>Laterata</taxon>
        <taxon>Lacertibaenia</taxon>
        <taxon>Lacertidae</taxon>
        <taxon>Podarcis</taxon>
    </lineage>
</organism>
<proteinExistence type="predicted"/>
<dbReference type="EMBL" id="OX395140">
    <property type="protein sequence ID" value="CAI5793758.1"/>
    <property type="molecule type" value="Genomic_DNA"/>
</dbReference>